<dbReference type="Proteomes" id="UP000778970">
    <property type="component" value="Unassembled WGS sequence"/>
</dbReference>
<feature type="transmembrane region" description="Helical" evidence="5">
    <location>
        <begin position="353"/>
        <end position="373"/>
    </location>
</feature>
<keyword evidence="4 5" id="KW-0472">Membrane</keyword>
<gene>
    <name evidence="7" type="ORF">CKO21_03890</name>
</gene>
<dbReference type="InterPro" id="IPR007016">
    <property type="entry name" value="O-antigen_ligase-rel_domated"/>
</dbReference>
<dbReference type="InterPro" id="IPR051533">
    <property type="entry name" value="WaaL-like"/>
</dbReference>
<dbReference type="RefSeq" id="WP_027287694.1">
    <property type="nucleotide sequence ID" value="NZ_NRRE01000015.1"/>
</dbReference>
<dbReference type="GO" id="GO:0016020">
    <property type="term" value="C:membrane"/>
    <property type="evidence" value="ECO:0007669"/>
    <property type="project" value="UniProtKB-SubCell"/>
</dbReference>
<evidence type="ECO:0000313" key="7">
    <source>
        <dbReference type="EMBL" id="MBK1696382.1"/>
    </source>
</evidence>
<evidence type="ECO:0000259" key="6">
    <source>
        <dbReference type="Pfam" id="PF04932"/>
    </source>
</evidence>
<feature type="transmembrane region" description="Helical" evidence="5">
    <location>
        <begin position="144"/>
        <end position="168"/>
    </location>
</feature>
<dbReference type="PANTHER" id="PTHR37422">
    <property type="entry name" value="TEICHURONIC ACID BIOSYNTHESIS PROTEIN TUAE"/>
    <property type="match status" value="1"/>
</dbReference>
<protein>
    <recommendedName>
        <fullName evidence="6">O-antigen ligase-related domain-containing protein</fullName>
    </recommendedName>
</protein>
<feature type="transmembrane region" description="Helical" evidence="5">
    <location>
        <begin position="58"/>
        <end position="75"/>
    </location>
</feature>
<evidence type="ECO:0000256" key="1">
    <source>
        <dbReference type="ARBA" id="ARBA00004141"/>
    </source>
</evidence>
<feature type="transmembrane region" description="Helical" evidence="5">
    <location>
        <begin position="393"/>
        <end position="414"/>
    </location>
</feature>
<feature type="transmembrane region" description="Helical" evidence="5">
    <location>
        <begin position="29"/>
        <end position="46"/>
    </location>
</feature>
<comment type="subcellular location">
    <subcellularLocation>
        <location evidence="1">Membrane</location>
        <topology evidence="1">Multi-pass membrane protein</topology>
    </subcellularLocation>
</comment>
<dbReference type="EMBL" id="NRRE01000015">
    <property type="protein sequence ID" value="MBK1696382.1"/>
    <property type="molecule type" value="Genomic_DNA"/>
</dbReference>
<feature type="transmembrane region" description="Helical" evidence="5">
    <location>
        <begin position="205"/>
        <end position="222"/>
    </location>
</feature>
<feature type="transmembrane region" description="Helical" evidence="5">
    <location>
        <begin position="252"/>
        <end position="271"/>
    </location>
</feature>
<comment type="caution">
    <text evidence="7">The sequence shown here is derived from an EMBL/GenBank/DDBJ whole genome shotgun (WGS) entry which is preliminary data.</text>
</comment>
<evidence type="ECO:0000313" key="8">
    <source>
        <dbReference type="Proteomes" id="UP000778970"/>
    </source>
</evidence>
<dbReference type="AlphaFoldDB" id="A0A934QG60"/>
<evidence type="ECO:0000256" key="4">
    <source>
        <dbReference type="ARBA" id="ARBA00023136"/>
    </source>
</evidence>
<reference evidence="7" key="2">
    <citation type="journal article" date="2020" name="Microorganisms">
        <title>Osmotic Adaptation and Compatible Solute Biosynthesis of Phototrophic Bacteria as Revealed from Genome Analyses.</title>
        <authorList>
            <person name="Imhoff J.F."/>
            <person name="Rahn T."/>
            <person name="Kunzel S."/>
            <person name="Keller A."/>
            <person name="Neulinger S.C."/>
        </authorList>
    </citation>
    <scope>NUCLEOTIDE SEQUENCE</scope>
    <source>
        <strain evidence="7">DSM 9154</strain>
    </source>
</reference>
<evidence type="ECO:0000256" key="5">
    <source>
        <dbReference type="SAM" id="Phobius"/>
    </source>
</evidence>
<reference evidence="7" key="1">
    <citation type="submission" date="2017-08" db="EMBL/GenBank/DDBJ databases">
        <authorList>
            <person name="Imhoff J.F."/>
            <person name="Rahn T."/>
            <person name="Kuenzel S."/>
            <person name="Neulinger S.C."/>
        </authorList>
    </citation>
    <scope>NUCLEOTIDE SEQUENCE</scope>
    <source>
        <strain evidence="7">DSM 9154</strain>
    </source>
</reference>
<organism evidence="7 8">
    <name type="scientific">Rhodovibrio salinarum</name>
    <dbReference type="NCBI Taxonomy" id="1087"/>
    <lineage>
        <taxon>Bacteria</taxon>
        <taxon>Pseudomonadati</taxon>
        <taxon>Pseudomonadota</taxon>
        <taxon>Alphaproteobacteria</taxon>
        <taxon>Rhodospirillales</taxon>
        <taxon>Rhodovibrionaceae</taxon>
        <taxon>Rhodovibrio</taxon>
    </lineage>
</organism>
<feature type="transmembrane region" description="Helical" evidence="5">
    <location>
        <begin position="180"/>
        <end position="199"/>
    </location>
</feature>
<feature type="domain" description="O-antigen ligase-related" evidence="6">
    <location>
        <begin position="213"/>
        <end position="369"/>
    </location>
</feature>
<proteinExistence type="predicted"/>
<feature type="transmembrane region" description="Helical" evidence="5">
    <location>
        <begin position="87"/>
        <end position="104"/>
    </location>
</feature>
<keyword evidence="2 5" id="KW-0812">Transmembrane</keyword>
<keyword evidence="8" id="KW-1185">Reference proteome</keyword>
<name>A0A934QG60_9PROT</name>
<accession>A0A934QG60</accession>
<feature type="transmembrane region" description="Helical" evidence="5">
    <location>
        <begin position="111"/>
        <end position="132"/>
    </location>
</feature>
<dbReference type="Pfam" id="PF04932">
    <property type="entry name" value="Wzy_C"/>
    <property type="match status" value="1"/>
</dbReference>
<evidence type="ECO:0000256" key="3">
    <source>
        <dbReference type="ARBA" id="ARBA00022989"/>
    </source>
</evidence>
<sequence length="455" mass="49751">MVYARPEPSLAPTGGSQVATRHGVTDHPVAQILFYGILFTIPFFRFRDLPGPFFMKVDYLLTAGLLLIVVPAILVQKLPPKRLHGNIWMPVGLFMLTNLASAILSPYPDTAFQGLVILIAFVIFMTINLVMINDRGVETWLPAVLIASTGLNAALASLGYYLGVDYFVEGGRGYGGTISANNMALMCVYVLPLAVYWGVMGSTPIRRVIGLAGAVLLLLGLISTESRGGFVNLVAVALLLAVQFRHHFHPRYLGLVVGGASALLAVVVLFVPQEYIQRQATLQLMVEWVTGEGQELAEDAALDRRASYVEVALEAFPEHPVLGTGPDTFKKIWVDSDQARWFAMTERPAHNTYLEVLIGTGIVGLATFLALLWVTYRNYLGAERLLRQHGDEIGAHLVGAYKIAFLSVLIYFLVKSGIDHKYFILALPLSVAVQRYAQHRLGLHQDASAPAHGVS</sequence>
<feature type="transmembrane region" description="Helical" evidence="5">
    <location>
        <begin position="229"/>
        <end position="246"/>
    </location>
</feature>
<evidence type="ECO:0000256" key="2">
    <source>
        <dbReference type="ARBA" id="ARBA00022692"/>
    </source>
</evidence>
<keyword evidence="3 5" id="KW-1133">Transmembrane helix</keyword>
<dbReference type="PANTHER" id="PTHR37422:SF13">
    <property type="entry name" value="LIPOPOLYSACCHARIDE BIOSYNTHESIS PROTEIN PA4999-RELATED"/>
    <property type="match status" value="1"/>
</dbReference>